<dbReference type="RefSeq" id="XP_018005486.1">
    <property type="nucleotide sequence ID" value="XM_018150126.1"/>
</dbReference>
<dbReference type="InterPro" id="IPR002925">
    <property type="entry name" value="Dienelactn_hydro"/>
</dbReference>
<dbReference type="GeneID" id="28741995"/>
<dbReference type="Gene3D" id="3.40.50.1820">
    <property type="entry name" value="alpha/beta hydrolase"/>
    <property type="match status" value="1"/>
</dbReference>
<dbReference type="STRING" id="1664694.A0A0N1P1P2"/>
<gene>
    <name evidence="2" type="ORF">AB675_957</name>
</gene>
<protein>
    <submittedName>
        <fullName evidence="2">Protein AIM2</fullName>
    </submittedName>
</protein>
<accession>A0A0N1P1P2</accession>
<keyword evidence="3" id="KW-1185">Reference proteome</keyword>
<dbReference type="AlphaFoldDB" id="A0A0N1P1P2"/>
<evidence type="ECO:0000313" key="2">
    <source>
        <dbReference type="EMBL" id="KPI45523.1"/>
    </source>
</evidence>
<dbReference type="OrthoDB" id="17560at2759"/>
<dbReference type="VEuPathDB" id="FungiDB:AB675_957"/>
<evidence type="ECO:0000313" key="3">
    <source>
        <dbReference type="Proteomes" id="UP000038010"/>
    </source>
</evidence>
<name>A0A0N1P1P2_9EURO</name>
<sequence length="259" mass="29099">MASHPPGSCCYKGVRHEGTPQGKISKLGDFEVYTVGEPSEYGVLIITDVIGHKFNNVQLIADQFAANGYFVMMPDLFDGNPITLNRPEGFDIMKWLGGEYHPNKRAHDPPHVDPIIDSCIIELRQKHGIKKLGAVGYCFGGKYVVRHLLPDSGKFDAGYTAHPSFVEEAELKDMRGPLSIAAAETDTIFPTEKRHQTEEILKESKLRYQINLYSGVEHGFAVRGDPEKREVQYAKEAAFLQAVQWFDEFLKGESLRRSK</sequence>
<dbReference type="PANTHER" id="PTHR17630:SF44">
    <property type="entry name" value="PROTEIN AIM2"/>
    <property type="match status" value="1"/>
</dbReference>
<dbReference type="InterPro" id="IPR029058">
    <property type="entry name" value="AB_hydrolase_fold"/>
</dbReference>
<dbReference type="PANTHER" id="PTHR17630">
    <property type="entry name" value="DIENELACTONE HYDROLASE"/>
    <property type="match status" value="1"/>
</dbReference>
<dbReference type="Proteomes" id="UP000038010">
    <property type="component" value="Unassembled WGS sequence"/>
</dbReference>
<comment type="caution">
    <text evidence="2">The sequence shown here is derived from an EMBL/GenBank/DDBJ whole genome shotgun (WGS) entry which is preliminary data.</text>
</comment>
<reference evidence="2 3" key="1">
    <citation type="submission" date="2015-06" db="EMBL/GenBank/DDBJ databases">
        <title>Draft genome of the ant-associated black yeast Phialophora attae CBS 131958.</title>
        <authorList>
            <person name="Moreno L.F."/>
            <person name="Stielow B.J."/>
            <person name="de Hoog S."/>
            <person name="Vicente V.A."/>
            <person name="Weiss V.A."/>
            <person name="de Vries M."/>
            <person name="Cruz L.M."/>
            <person name="Souza E.M."/>
        </authorList>
    </citation>
    <scope>NUCLEOTIDE SEQUENCE [LARGE SCALE GENOMIC DNA]</scope>
    <source>
        <strain evidence="2 3">CBS 131958</strain>
    </source>
</reference>
<dbReference type="Pfam" id="PF01738">
    <property type="entry name" value="DLH"/>
    <property type="match status" value="1"/>
</dbReference>
<dbReference type="GO" id="GO:0016787">
    <property type="term" value="F:hydrolase activity"/>
    <property type="evidence" value="ECO:0007669"/>
    <property type="project" value="InterPro"/>
</dbReference>
<dbReference type="SUPFAM" id="SSF53474">
    <property type="entry name" value="alpha/beta-Hydrolases"/>
    <property type="match status" value="1"/>
</dbReference>
<dbReference type="EMBL" id="LFJN01000001">
    <property type="protein sequence ID" value="KPI45523.1"/>
    <property type="molecule type" value="Genomic_DNA"/>
</dbReference>
<feature type="domain" description="Dienelactone hydrolase" evidence="1">
    <location>
        <begin position="38"/>
        <end position="249"/>
    </location>
</feature>
<evidence type="ECO:0000259" key="1">
    <source>
        <dbReference type="Pfam" id="PF01738"/>
    </source>
</evidence>
<organism evidence="2 3">
    <name type="scientific">Cyphellophora attinorum</name>
    <dbReference type="NCBI Taxonomy" id="1664694"/>
    <lineage>
        <taxon>Eukaryota</taxon>
        <taxon>Fungi</taxon>
        <taxon>Dikarya</taxon>
        <taxon>Ascomycota</taxon>
        <taxon>Pezizomycotina</taxon>
        <taxon>Eurotiomycetes</taxon>
        <taxon>Chaetothyriomycetidae</taxon>
        <taxon>Chaetothyriales</taxon>
        <taxon>Cyphellophoraceae</taxon>
        <taxon>Cyphellophora</taxon>
    </lineage>
</organism>
<proteinExistence type="predicted"/>